<keyword evidence="3" id="KW-1185">Reference proteome</keyword>
<gene>
    <name evidence="2" type="ORF">Q2T77_24235</name>
</gene>
<evidence type="ECO:0000313" key="2">
    <source>
        <dbReference type="EMBL" id="MDO1535397.1"/>
    </source>
</evidence>
<feature type="transmembrane region" description="Helical" evidence="1">
    <location>
        <begin position="7"/>
        <end position="24"/>
    </location>
</feature>
<protein>
    <submittedName>
        <fullName evidence="2">Uncharacterized protein</fullName>
    </submittedName>
</protein>
<feature type="transmembrane region" description="Helical" evidence="1">
    <location>
        <begin position="30"/>
        <end position="48"/>
    </location>
</feature>
<dbReference type="EMBL" id="JAUKVY010000019">
    <property type="protein sequence ID" value="MDO1535397.1"/>
    <property type="molecule type" value="Genomic_DNA"/>
</dbReference>
<keyword evidence="1" id="KW-1133">Transmembrane helix</keyword>
<dbReference type="RefSeq" id="WP_286533772.1">
    <property type="nucleotide sequence ID" value="NZ_JAUJZH010000019.1"/>
</dbReference>
<name>A0ABT8SB23_9BURK</name>
<keyword evidence="1" id="KW-0472">Membrane</keyword>
<dbReference type="Proteomes" id="UP001169027">
    <property type="component" value="Unassembled WGS sequence"/>
</dbReference>
<organism evidence="2 3">
    <name type="scientific">Variovorax ginsengisoli</name>
    <dbReference type="NCBI Taxonomy" id="363844"/>
    <lineage>
        <taxon>Bacteria</taxon>
        <taxon>Pseudomonadati</taxon>
        <taxon>Pseudomonadota</taxon>
        <taxon>Betaproteobacteria</taxon>
        <taxon>Burkholderiales</taxon>
        <taxon>Comamonadaceae</taxon>
        <taxon>Variovorax</taxon>
    </lineage>
</organism>
<proteinExistence type="predicted"/>
<reference evidence="2" key="1">
    <citation type="submission" date="2023-06" db="EMBL/GenBank/DDBJ databases">
        <authorList>
            <person name="Jiang Y."/>
            <person name="Liu Q."/>
        </authorList>
    </citation>
    <scope>NUCLEOTIDE SEQUENCE</scope>
    <source>
        <strain evidence="2">CGMCC 1.12090</strain>
    </source>
</reference>
<evidence type="ECO:0000313" key="3">
    <source>
        <dbReference type="Proteomes" id="UP001169027"/>
    </source>
</evidence>
<evidence type="ECO:0000256" key="1">
    <source>
        <dbReference type="SAM" id="Phobius"/>
    </source>
</evidence>
<sequence length="68" mass="7407">MTTWTRTVLWMVWLAAVGWLWFGGSLGTGAALAAALLSLLMFALPGAVRRRRSGLQYVEMGKEPVGLL</sequence>
<comment type="caution">
    <text evidence="2">The sequence shown here is derived from an EMBL/GenBank/DDBJ whole genome shotgun (WGS) entry which is preliminary data.</text>
</comment>
<keyword evidence="1" id="KW-0812">Transmembrane</keyword>
<accession>A0ABT8SB23</accession>